<organism evidence="1 2">
    <name type="scientific">Caballeronia sordidicola</name>
    <name type="common">Burkholderia sordidicola</name>
    <dbReference type="NCBI Taxonomy" id="196367"/>
    <lineage>
        <taxon>Bacteria</taxon>
        <taxon>Pseudomonadati</taxon>
        <taxon>Pseudomonadota</taxon>
        <taxon>Betaproteobacteria</taxon>
        <taxon>Burkholderiales</taxon>
        <taxon>Burkholderiaceae</taxon>
        <taxon>Caballeronia</taxon>
    </lineage>
</organism>
<dbReference type="EMBL" id="FCOC02000004">
    <property type="protein sequence ID" value="SAL26066.1"/>
    <property type="molecule type" value="Genomic_DNA"/>
</dbReference>
<name>A0A158G1V1_CABSO</name>
<sequence>MNLKTIIAKVVSWFKGEASTIEHDIALRVDAATALLNAEFTARFSADQALSSRLSTIEEAMSTPATAAAPAAQATPVNQINTAVQIALTLKAIDASLSVDAVQAATNAALGALYPTTA</sequence>
<evidence type="ECO:0000313" key="1">
    <source>
        <dbReference type="EMBL" id="SAL26066.1"/>
    </source>
</evidence>
<reference evidence="1 2" key="1">
    <citation type="submission" date="2016-01" db="EMBL/GenBank/DDBJ databases">
        <authorList>
            <person name="Oliw E.H."/>
        </authorList>
    </citation>
    <scope>NUCLEOTIDE SEQUENCE [LARGE SCALE GENOMIC DNA]</scope>
    <source>
        <strain evidence="1">LMG 22029</strain>
    </source>
</reference>
<dbReference type="AlphaFoldDB" id="A0A158G1V1"/>
<dbReference type="OrthoDB" id="9114954at2"/>
<proteinExistence type="predicted"/>
<evidence type="ECO:0000313" key="2">
    <source>
        <dbReference type="Proteomes" id="UP000054893"/>
    </source>
</evidence>
<protein>
    <submittedName>
        <fullName evidence="1">Uncharacterized protein</fullName>
    </submittedName>
</protein>
<gene>
    <name evidence="1" type="ORF">AWB64_02130</name>
</gene>
<dbReference type="RefSeq" id="WP_060818626.1">
    <property type="nucleotide sequence ID" value="NZ_FCOC02000004.1"/>
</dbReference>
<dbReference type="Proteomes" id="UP000054893">
    <property type="component" value="Unassembled WGS sequence"/>
</dbReference>
<accession>A0A158G1V1</accession>